<dbReference type="Proteomes" id="UP001174909">
    <property type="component" value="Unassembled WGS sequence"/>
</dbReference>
<feature type="compositionally biased region" description="Basic and acidic residues" evidence="1">
    <location>
        <begin position="48"/>
        <end position="64"/>
    </location>
</feature>
<comment type="caution">
    <text evidence="2">The sequence shown here is derived from an EMBL/GenBank/DDBJ whole genome shotgun (WGS) entry which is preliminary data.</text>
</comment>
<protein>
    <submittedName>
        <fullName evidence="2">Uncharacterized protein</fullName>
    </submittedName>
</protein>
<name>A0AA35XGN8_GEOBA</name>
<organism evidence="2 3">
    <name type="scientific">Geodia barretti</name>
    <name type="common">Barrett's horny sponge</name>
    <dbReference type="NCBI Taxonomy" id="519541"/>
    <lineage>
        <taxon>Eukaryota</taxon>
        <taxon>Metazoa</taxon>
        <taxon>Porifera</taxon>
        <taxon>Demospongiae</taxon>
        <taxon>Heteroscleromorpha</taxon>
        <taxon>Tetractinellida</taxon>
        <taxon>Astrophorina</taxon>
        <taxon>Geodiidae</taxon>
        <taxon>Geodia</taxon>
    </lineage>
</organism>
<reference evidence="2" key="1">
    <citation type="submission" date="2023-03" db="EMBL/GenBank/DDBJ databases">
        <authorList>
            <person name="Steffen K."/>
            <person name="Cardenas P."/>
        </authorList>
    </citation>
    <scope>NUCLEOTIDE SEQUENCE</scope>
</reference>
<evidence type="ECO:0000313" key="2">
    <source>
        <dbReference type="EMBL" id="CAI8058148.1"/>
    </source>
</evidence>
<feature type="region of interest" description="Disordered" evidence="1">
    <location>
        <begin position="25"/>
        <end position="72"/>
    </location>
</feature>
<proteinExistence type="predicted"/>
<dbReference type="EMBL" id="CASHTH010004491">
    <property type="protein sequence ID" value="CAI8058148.1"/>
    <property type="molecule type" value="Genomic_DNA"/>
</dbReference>
<keyword evidence="3" id="KW-1185">Reference proteome</keyword>
<sequence length="242" mass="26822">MSEFDTRLENWCRRLIEAYVEEDATTTETGITAKGNGKLASRQPPLQKKTESEAAGGDRAKEAEAAGYAGGTEPECAVRERVAPSDELLQLIDSVRDPPAARRGGVGRGDERAEPVGEPLVVPQSLPQAMKTNIYRVTRHEFVELYGMEAGLAQVETGSLSRCELIAMYMKSFRNILNYDLLELREHETYFGRFVGYCTHVLHDLVDALFPDNTHMNMEQTLIGELRAATMINGTPKKPTSS</sequence>
<accession>A0AA35XGN8</accession>
<evidence type="ECO:0000256" key="1">
    <source>
        <dbReference type="SAM" id="MobiDB-lite"/>
    </source>
</evidence>
<gene>
    <name evidence="2" type="ORF">GBAR_LOCUS31611</name>
</gene>
<evidence type="ECO:0000313" key="3">
    <source>
        <dbReference type="Proteomes" id="UP001174909"/>
    </source>
</evidence>
<dbReference type="AlphaFoldDB" id="A0AA35XGN8"/>